<dbReference type="PANTHER" id="PTHR47944">
    <property type="entry name" value="CYTOCHROME P450 98A9"/>
    <property type="match status" value="1"/>
</dbReference>
<dbReference type="InterPro" id="IPR017972">
    <property type="entry name" value="Cyt_P450_CS"/>
</dbReference>
<dbReference type="SUPFAM" id="SSF48264">
    <property type="entry name" value="Cytochrome P450"/>
    <property type="match status" value="1"/>
</dbReference>
<dbReference type="GO" id="GO:0016705">
    <property type="term" value="F:oxidoreductase activity, acting on paired donors, with incorporation or reduction of molecular oxygen"/>
    <property type="evidence" value="ECO:0007669"/>
    <property type="project" value="InterPro"/>
</dbReference>
<evidence type="ECO:0000256" key="2">
    <source>
        <dbReference type="ARBA" id="ARBA00022723"/>
    </source>
</evidence>
<evidence type="ECO:0000256" key="5">
    <source>
        <dbReference type="PIRSR" id="PIRSR602401-1"/>
    </source>
</evidence>
<name>A0A176W3P6_MARPO</name>
<accession>A0A176W3P6</accession>
<dbReference type="Proteomes" id="UP000077202">
    <property type="component" value="Unassembled WGS sequence"/>
</dbReference>
<dbReference type="GO" id="GO:0020037">
    <property type="term" value="F:heme binding"/>
    <property type="evidence" value="ECO:0007669"/>
    <property type="project" value="InterPro"/>
</dbReference>
<evidence type="ECO:0000256" key="6">
    <source>
        <dbReference type="RuleBase" id="RU000461"/>
    </source>
</evidence>
<organism evidence="9 10">
    <name type="scientific">Marchantia polymorpha subsp. ruderalis</name>
    <dbReference type="NCBI Taxonomy" id="1480154"/>
    <lineage>
        <taxon>Eukaryota</taxon>
        <taxon>Viridiplantae</taxon>
        <taxon>Streptophyta</taxon>
        <taxon>Embryophyta</taxon>
        <taxon>Marchantiophyta</taxon>
        <taxon>Marchantiopsida</taxon>
        <taxon>Marchantiidae</taxon>
        <taxon>Marchantiales</taxon>
        <taxon>Marchantiaceae</taxon>
        <taxon>Marchantia</taxon>
    </lineage>
</organism>
<evidence type="ECO:0000256" key="7">
    <source>
        <dbReference type="SAM" id="Phobius"/>
    </source>
</evidence>
<comment type="similarity">
    <text evidence="1 6">Belongs to the cytochrome P450 family.</text>
</comment>
<dbReference type="PRINTS" id="PR00463">
    <property type="entry name" value="EP450I"/>
</dbReference>
<evidence type="ECO:0000313" key="8">
    <source>
        <dbReference type="EMBL" id="BBN11308.1"/>
    </source>
</evidence>
<evidence type="ECO:0000313" key="9">
    <source>
        <dbReference type="EMBL" id="OAE27637.1"/>
    </source>
</evidence>
<dbReference type="FunFam" id="1.10.630.10:FF:000011">
    <property type="entry name" value="Cytochrome P450 83B1"/>
    <property type="match status" value="1"/>
</dbReference>
<dbReference type="Pfam" id="PF00067">
    <property type="entry name" value="p450"/>
    <property type="match status" value="1"/>
</dbReference>
<keyword evidence="5 6" id="KW-0349">Heme</keyword>
<reference evidence="11" key="3">
    <citation type="journal article" date="2020" name="Curr. Biol.">
        <title>Chromatin organization in early land plants reveals an ancestral association between H3K27me3, transposons, and constitutive heterochromatin.</title>
        <authorList>
            <person name="Montgomery S.A."/>
            <person name="Tanizawa Y."/>
            <person name="Galik B."/>
            <person name="Wang N."/>
            <person name="Ito T."/>
            <person name="Mochizuki T."/>
            <person name="Akimcheva S."/>
            <person name="Bowman J.L."/>
            <person name="Cognat V."/>
            <person name="Marechal-Drouard L."/>
            <person name="Ekker H."/>
            <person name="Hong S.F."/>
            <person name="Kohchi T."/>
            <person name="Lin S.S."/>
            <person name="Liu L.D."/>
            <person name="Nakamura Y."/>
            <person name="Valeeva L.R."/>
            <person name="Shakirov E.V."/>
            <person name="Shippen D.E."/>
            <person name="Wei W.L."/>
            <person name="Yagura M."/>
            <person name="Yamaoka S."/>
            <person name="Yamato K.T."/>
            <person name="Liu C."/>
            <person name="Berger F."/>
        </authorList>
    </citation>
    <scope>NUCLEOTIDE SEQUENCE [LARGE SCALE GENOMIC DNA]</scope>
    <source>
        <strain evidence="11">Tak-1</strain>
    </source>
</reference>
<dbReference type="InterPro" id="IPR002401">
    <property type="entry name" value="Cyt_P450_E_grp-I"/>
</dbReference>
<feature type="transmembrane region" description="Helical" evidence="7">
    <location>
        <begin position="12"/>
        <end position="36"/>
    </location>
</feature>
<proteinExistence type="inferred from homology"/>
<dbReference type="CDD" id="cd20618">
    <property type="entry name" value="CYP71_clan"/>
    <property type="match status" value="1"/>
</dbReference>
<dbReference type="InterPro" id="IPR036396">
    <property type="entry name" value="Cyt_P450_sf"/>
</dbReference>
<dbReference type="PRINTS" id="PR00385">
    <property type="entry name" value="P450"/>
</dbReference>
<evidence type="ECO:0000313" key="11">
    <source>
        <dbReference type="Proteomes" id="UP001162541"/>
    </source>
</evidence>
<evidence type="ECO:0008006" key="12">
    <source>
        <dbReference type="Google" id="ProtNLM"/>
    </source>
</evidence>
<dbReference type="PANTHER" id="PTHR47944:SF16">
    <property type="entry name" value="CYTOCHROME P450 FAMILY 1 SUBFAMILY A POLYPEPTIDE 1"/>
    <property type="match status" value="1"/>
</dbReference>
<dbReference type="PROSITE" id="PS00086">
    <property type="entry name" value="CYTOCHROME_P450"/>
    <property type="match status" value="1"/>
</dbReference>
<evidence type="ECO:0000313" key="10">
    <source>
        <dbReference type="Proteomes" id="UP000077202"/>
    </source>
</evidence>
<comment type="cofactor">
    <cofactor evidence="5">
        <name>heme</name>
        <dbReference type="ChEBI" id="CHEBI:30413"/>
    </cofactor>
</comment>
<keyword evidence="7" id="KW-0472">Membrane</keyword>
<dbReference type="GO" id="GO:0004497">
    <property type="term" value="F:monooxygenase activity"/>
    <property type="evidence" value="ECO:0007669"/>
    <property type="project" value="UniProtKB-KW"/>
</dbReference>
<keyword evidence="10" id="KW-1185">Reference proteome</keyword>
<dbReference type="Gene3D" id="1.10.630.10">
    <property type="entry name" value="Cytochrome P450"/>
    <property type="match status" value="1"/>
</dbReference>
<keyword evidence="6" id="KW-0503">Monooxygenase</keyword>
<keyword evidence="7" id="KW-1133">Transmembrane helix</keyword>
<sequence>MDPNSTSWVLKQGYLLLIAASLAAGSVAAAVMYRLYYLMNPKRKAASSWPPTPPGYPIFGHLHLLGAQPHMDMFKLGQKYGPLFHLRMGCTDALVVCSAAMAKEVLKIHDRAFASRTNGACVEIFSHNFQDVAGAPYGAHWRSMRKICLLELFTPKRLESFQYMRNEETSSLVQNMLEESHSGNAVTMSLKLTQLTLNVVTRMAMGKSVIRWGCGADVAAESKKFRDIIQEIFVLSGIVNNLGDYFPSLRRFDLQGYEKRMRAAVRRFDDVAYQMIDEHRKEKRELAQSTDLLDVLLSLPAGEDGKLSDVKVVAVMLDILTAGVDTSSSTIEWALTELIKESEKMKRVQEEIESVVGTERKVEESDLPNFPYLYAIVKETLRLHPPAPLLLPHESIEACKLQGYNIPAKTRLYVNVFAIGRDPTVWDRALDFLPERFLESQIDCRGQNFELLPFGSGRRICPGMSLGLSMVQLTLSRLLHSFDFELPAWQKREDIDMNETFGLTCYKTEPLQLVPKPRLSTCKLY</sequence>
<keyword evidence="3 6" id="KW-0560">Oxidoreductase</keyword>
<evidence type="ECO:0000256" key="4">
    <source>
        <dbReference type="ARBA" id="ARBA00023004"/>
    </source>
</evidence>
<keyword evidence="7" id="KW-0812">Transmembrane</keyword>
<dbReference type="EMBL" id="LVLJ01001858">
    <property type="protein sequence ID" value="OAE27637.1"/>
    <property type="molecule type" value="Genomic_DNA"/>
</dbReference>
<gene>
    <name evidence="9" type="ORF">AXG93_2520s1350</name>
    <name evidence="8" type="ORF">Mp_5g10800</name>
</gene>
<evidence type="ECO:0000256" key="3">
    <source>
        <dbReference type="ARBA" id="ARBA00023002"/>
    </source>
</evidence>
<dbReference type="AlphaFoldDB" id="A0A176W3P6"/>
<dbReference type="InterPro" id="IPR001128">
    <property type="entry name" value="Cyt_P450"/>
</dbReference>
<dbReference type="EMBL" id="AP019870">
    <property type="protein sequence ID" value="BBN11308.1"/>
    <property type="molecule type" value="Genomic_DNA"/>
</dbReference>
<reference evidence="9 10" key="1">
    <citation type="submission" date="2016-03" db="EMBL/GenBank/DDBJ databases">
        <title>Mechanisms controlling the formation of the plant cell surface in tip-growing cells are functionally conserved among land plants.</title>
        <authorList>
            <person name="Honkanen S."/>
            <person name="Jones V.A."/>
            <person name="Morieri G."/>
            <person name="Champion C."/>
            <person name="Hetherington A.J."/>
            <person name="Kelly S."/>
            <person name="Saint-Marcoux D."/>
            <person name="Proust H."/>
            <person name="Prescott H."/>
            <person name="Dolan L."/>
        </authorList>
    </citation>
    <scope>NUCLEOTIDE SEQUENCE [LARGE SCALE GENOMIC DNA]</scope>
    <source>
        <strain evidence="10">cv. Tak-1 and cv. Tak-2</strain>
        <tissue evidence="9">Whole gametophyte</tissue>
    </source>
</reference>
<evidence type="ECO:0000256" key="1">
    <source>
        <dbReference type="ARBA" id="ARBA00010617"/>
    </source>
</evidence>
<protein>
    <recommendedName>
        <fullName evidence="12">Cytochrome P450</fullName>
    </recommendedName>
</protein>
<reference evidence="8" key="2">
    <citation type="journal article" date="2019" name="Curr. Biol.">
        <title>Chromatin organization in early land plants reveals an ancestral association between H3K27me3, transposons, and constitutive heterochromatin.</title>
        <authorList>
            <person name="Montgomery S.A."/>
            <person name="Tanizawa Y."/>
            <person name="Galik B."/>
            <person name="Wang N."/>
            <person name="Ito T."/>
            <person name="Mochizuki T."/>
            <person name="Akimcheva S."/>
            <person name="Bowman J."/>
            <person name="Cognat V."/>
            <person name="Drouard L."/>
            <person name="Ekker H."/>
            <person name="Houng S."/>
            <person name="Kohchi T."/>
            <person name="Lin S."/>
            <person name="Liu L.D."/>
            <person name="Nakamura Y."/>
            <person name="Valeeva L.R."/>
            <person name="Shakirov E.V."/>
            <person name="Shippen D.E."/>
            <person name="Wei W."/>
            <person name="Yagura M."/>
            <person name="Yamaoka S."/>
            <person name="Yamato K.T."/>
            <person name="Liu C."/>
            <person name="Berger F."/>
        </authorList>
    </citation>
    <scope>NUCLEOTIDE SEQUENCE [LARGE SCALE GENOMIC DNA]</scope>
    <source>
        <strain evidence="8">Tak-1</strain>
    </source>
</reference>
<keyword evidence="2 5" id="KW-0479">Metal-binding</keyword>
<dbReference type="Proteomes" id="UP001162541">
    <property type="component" value="Chromosome 5"/>
</dbReference>
<keyword evidence="4 5" id="KW-0408">Iron</keyword>
<dbReference type="GO" id="GO:0005506">
    <property type="term" value="F:iron ion binding"/>
    <property type="evidence" value="ECO:0007669"/>
    <property type="project" value="InterPro"/>
</dbReference>
<feature type="binding site" description="axial binding residue" evidence="5">
    <location>
        <position position="461"/>
    </location>
    <ligand>
        <name>heme</name>
        <dbReference type="ChEBI" id="CHEBI:30413"/>
    </ligand>
    <ligandPart>
        <name>Fe</name>
        <dbReference type="ChEBI" id="CHEBI:18248"/>
    </ligandPart>
</feature>